<evidence type="ECO:0000313" key="1">
    <source>
        <dbReference type="Proteomes" id="UP001652660"/>
    </source>
</evidence>
<dbReference type="Proteomes" id="UP001652660">
    <property type="component" value="Chromosome 4e"/>
</dbReference>
<protein>
    <recommendedName>
        <fullName evidence="3">Craniofacial development protein 2-like</fullName>
    </recommendedName>
</protein>
<organism evidence="1 2">
    <name type="scientific">Coffea arabica</name>
    <name type="common">Arabian coffee</name>
    <dbReference type="NCBI Taxonomy" id="13443"/>
    <lineage>
        <taxon>Eukaryota</taxon>
        <taxon>Viridiplantae</taxon>
        <taxon>Streptophyta</taxon>
        <taxon>Embryophyta</taxon>
        <taxon>Tracheophyta</taxon>
        <taxon>Spermatophyta</taxon>
        <taxon>Magnoliopsida</taxon>
        <taxon>eudicotyledons</taxon>
        <taxon>Gunneridae</taxon>
        <taxon>Pentapetalae</taxon>
        <taxon>asterids</taxon>
        <taxon>lamiids</taxon>
        <taxon>Gentianales</taxon>
        <taxon>Rubiaceae</taxon>
        <taxon>Ixoroideae</taxon>
        <taxon>Gardenieae complex</taxon>
        <taxon>Bertiereae - Coffeeae clade</taxon>
        <taxon>Coffeeae</taxon>
        <taxon>Coffea</taxon>
    </lineage>
</organism>
<reference evidence="2" key="1">
    <citation type="submission" date="2025-08" db="UniProtKB">
        <authorList>
            <consortium name="RefSeq"/>
        </authorList>
    </citation>
    <scope>IDENTIFICATION</scope>
    <source>
        <tissue evidence="2">Leaves</tissue>
    </source>
</reference>
<name>A0ABM4U5M6_COFAR</name>
<sequence>MGDFNDICSNGEKWGGRERSEGSFRDFNNFIAENELVDIRFVGVPWTWCNTWEGEREVKERLDRCLRSVGWMQIYENVTCEHIETEASDHCLLMVDTKPQQRRGKQRFFFDHRWAKNKATEGNAKVKIQEIKEQLKTAREADELRTKGVITNLKLQLSKAYKDEELYWSQKSRSRWLKEGDKNTAYFHQSVMAKRKRNRINILQKTDGEWCRSDQEIEEEMCKHYKELFTSNNPTEFDDVLQGIQCTISNLMNA</sequence>
<keyword evidence="1" id="KW-1185">Reference proteome</keyword>
<proteinExistence type="predicted"/>
<dbReference type="GeneID" id="140005485"/>
<gene>
    <name evidence="2" type="primary">LOC140005485</name>
</gene>
<dbReference type="PANTHER" id="PTHR33710:SF71">
    <property type="entry name" value="ENDONUCLEASE_EXONUCLEASE_PHOSPHATASE DOMAIN-CONTAINING PROTEIN"/>
    <property type="match status" value="1"/>
</dbReference>
<dbReference type="PANTHER" id="PTHR33710">
    <property type="entry name" value="BNAC02G09200D PROTEIN"/>
    <property type="match status" value="1"/>
</dbReference>
<dbReference type="SUPFAM" id="SSF56219">
    <property type="entry name" value="DNase I-like"/>
    <property type="match status" value="1"/>
</dbReference>
<dbReference type="RefSeq" id="XP_071902586.1">
    <property type="nucleotide sequence ID" value="XM_072046485.1"/>
</dbReference>
<evidence type="ECO:0000313" key="2">
    <source>
        <dbReference type="RefSeq" id="XP_071902586.1"/>
    </source>
</evidence>
<dbReference type="Gene3D" id="3.60.10.10">
    <property type="entry name" value="Endonuclease/exonuclease/phosphatase"/>
    <property type="match status" value="1"/>
</dbReference>
<dbReference type="InterPro" id="IPR036691">
    <property type="entry name" value="Endo/exonu/phosph_ase_sf"/>
</dbReference>
<evidence type="ECO:0008006" key="3">
    <source>
        <dbReference type="Google" id="ProtNLM"/>
    </source>
</evidence>
<accession>A0ABM4U5M6</accession>